<dbReference type="RefSeq" id="WP_259966384.1">
    <property type="nucleotide sequence ID" value="NZ_CP081057.1"/>
</dbReference>
<dbReference type="Proteomes" id="UP001058514">
    <property type="component" value="Plasmid unnamed6"/>
</dbReference>
<evidence type="ECO:0000313" key="4">
    <source>
        <dbReference type="Proteomes" id="UP001058514"/>
    </source>
</evidence>
<gene>
    <name evidence="3" type="ORF">K3718_21670</name>
</gene>
<dbReference type="EMBL" id="CP081057">
    <property type="protein sequence ID" value="UWQ43975.1"/>
    <property type="molecule type" value="Genomic_DNA"/>
</dbReference>
<accession>A0ABY5WRJ0</accession>
<evidence type="ECO:0008006" key="5">
    <source>
        <dbReference type="Google" id="ProtNLM"/>
    </source>
</evidence>
<protein>
    <recommendedName>
        <fullName evidence="5">Secreted protein</fullName>
    </recommendedName>
</protein>
<reference evidence="3" key="1">
    <citation type="submission" date="2021-08" db="EMBL/GenBank/DDBJ databases">
        <authorList>
            <person name="Nwanade C."/>
            <person name="Wang M."/>
            <person name="Masoudi A."/>
            <person name="Yu Z."/>
            <person name="Liu J."/>
        </authorList>
    </citation>
    <scope>NUCLEOTIDE SEQUENCE</scope>
    <source>
        <strain evidence="3">S166</strain>
        <plasmid evidence="3">unnamed6</plasmid>
    </source>
</reference>
<name>A0ABY5WRJ0_9RHOB</name>
<organism evidence="3 4">
    <name type="scientific">Leisingera aquaemixtae</name>
    <dbReference type="NCBI Taxonomy" id="1396826"/>
    <lineage>
        <taxon>Bacteria</taxon>
        <taxon>Pseudomonadati</taxon>
        <taxon>Pseudomonadota</taxon>
        <taxon>Alphaproteobacteria</taxon>
        <taxon>Rhodobacterales</taxon>
        <taxon>Roseobacteraceae</taxon>
        <taxon>Leisingera</taxon>
    </lineage>
</organism>
<geneLocation type="plasmid" evidence="3 4">
    <name>unnamed6</name>
</geneLocation>
<feature type="compositionally biased region" description="Polar residues" evidence="1">
    <location>
        <begin position="36"/>
        <end position="54"/>
    </location>
</feature>
<keyword evidence="3" id="KW-0614">Plasmid</keyword>
<sequence length="121" mass="12411">MTIILVALAFSFATNFTSALAMHVSHQGSLAEEAGHTSNSGSDHSLRQVSPSLHQNDDPGGCAFDPVSARCIGGSCFSTDLPSAAIPPAAMTASPLHLKAGASNFGVHLESPPPVRPPKHV</sequence>
<feature type="signal peptide" evidence="2">
    <location>
        <begin position="1"/>
        <end position="21"/>
    </location>
</feature>
<feature type="chain" id="PRO_5046250574" description="Secreted protein" evidence="2">
    <location>
        <begin position="22"/>
        <end position="121"/>
    </location>
</feature>
<evidence type="ECO:0000256" key="1">
    <source>
        <dbReference type="SAM" id="MobiDB-lite"/>
    </source>
</evidence>
<feature type="region of interest" description="Disordered" evidence="1">
    <location>
        <begin position="27"/>
        <end position="61"/>
    </location>
</feature>
<proteinExistence type="predicted"/>
<keyword evidence="2" id="KW-0732">Signal</keyword>
<keyword evidence="4" id="KW-1185">Reference proteome</keyword>
<evidence type="ECO:0000256" key="2">
    <source>
        <dbReference type="SAM" id="SignalP"/>
    </source>
</evidence>
<evidence type="ECO:0000313" key="3">
    <source>
        <dbReference type="EMBL" id="UWQ43975.1"/>
    </source>
</evidence>